<keyword evidence="1" id="KW-0812">Transmembrane</keyword>
<protein>
    <submittedName>
        <fullName evidence="3">Unannotated protein</fullName>
    </submittedName>
</protein>
<dbReference type="EMBL" id="CAEZSF010000263">
    <property type="protein sequence ID" value="CAB4555667.1"/>
    <property type="molecule type" value="Genomic_DNA"/>
</dbReference>
<feature type="transmembrane region" description="Helical" evidence="1">
    <location>
        <begin position="250"/>
        <end position="271"/>
    </location>
</feature>
<feature type="transmembrane region" description="Helical" evidence="1">
    <location>
        <begin position="116"/>
        <end position="136"/>
    </location>
</feature>
<keyword evidence="1" id="KW-0472">Membrane</keyword>
<keyword evidence="1" id="KW-1133">Transmembrane helix</keyword>
<organism evidence="3">
    <name type="scientific">freshwater metagenome</name>
    <dbReference type="NCBI Taxonomy" id="449393"/>
    <lineage>
        <taxon>unclassified sequences</taxon>
        <taxon>metagenomes</taxon>
        <taxon>ecological metagenomes</taxon>
    </lineage>
</organism>
<dbReference type="AlphaFoldDB" id="A0A6J6CWE1"/>
<name>A0A6J6CWE1_9ZZZZ</name>
<proteinExistence type="predicted"/>
<feature type="transmembrane region" description="Helical" evidence="1">
    <location>
        <begin position="143"/>
        <end position="164"/>
    </location>
</feature>
<dbReference type="InterPro" id="IPR000326">
    <property type="entry name" value="PAP2/HPO"/>
</dbReference>
<accession>A0A6J6CWE1</accession>
<sequence length="295" mass="31055">MLLLATIAAALLLGLYFFFVKTAPGQRFDDLAFEGRKATRLAARRPATFLVHLFTVPSVVAGCVATAAYTLRRGNWKTGALALASVALTLVLARLLKGGLIRPELVDLAYASSRNTFPSGHAAAVVAVLLAAVASCEANLRVYLAPAAALLAAGYMAALLGSGWHRQSDVLAGLALAVVVAAVTTAARLLLFEDTCSASGIPEWLNEHLAVPVRLGLLQPVRVVGVTSLGVVALVLLIQNPTSNERHSLLSFILVVVACCILGMSAVFVFAKILGCPRSLNEQETETETPYPKAR</sequence>
<feature type="transmembrane region" description="Helical" evidence="1">
    <location>
        <begin position="221"/>
        <end position="238"/>
    </location>
</feature>
<feature type="transmembrane region" description="Helical" evidence="1">
    <location>
        <begin position="170"/>
        <end position="191"/>
    </location>
</feature>
<evidence type="ECO:0000313" key="3">
    <source>
        <dbReference type="EMBL" id="CAB4555667.1"/>
    </source>
</evidence>
<dbReference type="Pfam" id="PF01569">
    <property type="entry name" value="PAP2"/>
    <property type="match status" value="1"/>
</dbReference>
<feature type="domain" description="Phosphatidic acid phosphatase type 2/haloperoxidase" evidence="2">
    <location>
        <begin position="84"/>
        <end position="186"/>
    </location>
</feature>
<dbReference type="SUPFAM" id="SSF48317">
    <property type="entry name" value="Acid phosphatase/Vanadium-dependent haloperoxidase"/>
    <property type="match status" value="1"/>
</dbReference>
<dbReference type="Gene3D" id="1.20.144.10">
    <property type="entry name" value="Phosphatidic acid phosphatase type 2/haloperoxidase"/>
    <property type="match status" value="1"/>
</dbReference>
<feature type="transmembrane region" description="Helical" evidence="1">
    <location>
        <begin position="49"/>
        <end position="71"/>
    </location>
</feature>
<feature type="transmembrane region" description="Helical" evidence="1">
    <location>
        <begin position="78"/>
        <end position="96"/>
    </location>
</feature>
<evidence type="ECO:0000259" key="2">
    <source>
        <dbReference type="Pfam" id="PF01569"/>
    </source>
</evidence>
<reference evidence="3" key="1">
    <citation type="submission" date="2020-05" db="EMBL/GenBank/DDBJ databases">
        <authorList>
            <person name="Chiriac C."/>
            <person name="Salcher M."/>
            <person name="Ghai R."/>
            <person name="Kavagutti S V."/>
        </authorList>
    </citation>
    <scope>NUCLEOTIDE SEQUENCE</scope>
</reference>
<evidence type="ECO:0000256" key="1">
    <source>
        <dbReference type="SAM" id="Phobius"/>
    </source>
</evidence>
<gene>
    <name evidence="3" type="ORF">UFOPK1358_01899</name>
</gene>
<dbReference type="InterPro" id="IPR036938">
    <property type="entry name" value="PAP2/HPO_sf"/>
</dbReference>